<feature type="transmembrane region" description="Helical" evidence="1">
    <location>
        <begin position="12"/>
        <end position="33"/>
    </location>
</feature>
<evidence type="ECO:0000259" key="2">
    <source>
        <dbReference type="Pfam" id="PF00892"/>
    </source>
</evidence>
<feature type="transmembrane region" description="Helical" evidence="1">
    <location>
        <begin position="252"/>
        <end position="272"/>
    </location>
</feature>
<feature type="transmembrane region" description="Helical" evidence="1">
    <location>
        <begin position="104"/>
        <end position="126"/>
    </location>
</feature>
<evidence type="ECO:0000313" key="3">
    <source>
        <dbReference type="EMBL" id="VAV93661.1"/>
    </source>
</evidence>
<gene>
    <name evidence="3" type="ORF">MNBD_ALPHA08-1813</name>
</gene>
<feature type="transmembrane region" description="Helical" evidence="1">
    <location>
        <begin position="74"/>
        <end position="98"/>
    </location>
</feature>
<dbReference type="EMBL" id="UOEC01000111">
    <property type="protein sequence ID" value="VAV93661.1"/>
    <property type="molecule type" value="Genomic_DNA"/>
</dbReference>
<evidence type="ECO:0000256" key="1">
    <source>
        <dbReference type="SAM" id="Phobius"/>
    </source>
</evidence>
<feature type="transmembrane region" description="Helical" evidence="1">
    <location>
        <begin position="161"/>
        <end position="180"/>
    </location>
</feature>
<dbReference type="Gene3D" id="1.10.3730.20">
    <property type="match status" value="1"/>
</dbReference>
<accession>A0A3B0RQN0</accession>
<dbReference type="Pfam" id="PF00892">
    <property type="entry name" value="EamA"/>
    <property type="match status" value="2"/>
</dbReference>
<dbReference type="PANTHER" id="PTHR22911">
    <property type="entry name" value="ACYL-MALONYL CONDENSING ENZYME-RELATED"/>
    <property type="match status" value="1"/>
</dbReference>
<reference evidence="3" key="1">
    <citation type="submission" date="2018-06" db="EMBL/GenBank/DDBJ databases">
        <authorList>
            <person name="Zhirakovskaya E."/>
        </authorList>
    </citation>
    <scope>NUCLEOTIDE SEQUENCE</scope>
</reference>
<proteinExistence type="predicted"/>
<protein>
    <submittedName>
        <fullName evidence="3">Permease of the drug/metabolite transporter (DMT) superfamily</fullName>
    </submittedName>
</protein>
<keyword evidence="1" id="KW-0472">Membrane</keyword>
<keyword evidence="1" id="KW-1133">Transmembrane helix</keyword>
<feature type="transmembrane region" description="Helical" evidence="1">
    <location>
        <begin position="278"/>
        <end position="294"/>
    </location>
</feature>
<dbReference type="GO" id="GO:0016020">
    <property type="term" value="C:membrane"/>
    <property type="evidence" value="ECO:0007669"/>
    <property type="project" value="InterPro"/>
</dbReference>
<feature type="transmembrane region" description="Helical" evidence="1">
    <location>
        <begin position="223"/>
        <end position="245"/>
    </location>
</feature>
<dbReference type="SUPFAM" id="SSF103481">
    <property type="entry name" value="Multidrug resistance efflux transporter EmrE"/>
    <property type="match status" value="2"/>
</dbReference>
<feature type="domain" description="EamA" evidence="2">
    <location>
        <begin position="17"/>
        <end position="148"/>
    </location>
</feature>
<name>A0A3B0RQN0_9ZZZZ</name>
<dbReference type="PANTHER" id="PTHR22911:SF76">
    <property type="entry name" value="EAMA DOMAIN-CONTAINING PROTEIN"/>
    <property type="match status" value="1"/>
</dbReference>
<dbReference type="InterPro" id="IPR000620">
    <property type="entry name" value="EamA_dom"/>
</dbReference>
<feature type="transmembrane region" description="Helical" evidence="1">
    <location>
        <begin position="192"/>
        <end position="211"/>
    </location>
</feature>
<dbReference type="InterPro" id="IPR037185">
    <property type="entry name" value="EmrE-like"/>
</dbReference>
<feature type="transmembrane region" description="Helical" evidence="1">
    <location>
        <begin position="45"/>
        <end position="62"/>
    </location>
</feature>
<organism evidence="3">
    <name type="scientific">hydrothermal vent metagenome</name>
    <dbReference type="NCBI Taxonomy" id="652676"/>
    <lineage>
        <taxon>unclassified sequences</taxon>
        <taxon>metagenomes</taxon>
        <taxon>ecological metagenomes</taxon>
    </lineage>
</organism>
<feature type="domain" description="EamA" evidence="2">
    <location>
        <begin position="161"/>
        <end position="293"/>
    </location>
</feature>
<keyword evidence="1" id="KW-0812">Transmembrane</keyword>
<feature type="transmembrane region" description="Helical" evidence="1">
    <location>
        <begin position="133"/>
        <end position="155"/>
    </location>
</feature>
<dbReference type="AlphaFoldDB" id="A0A3B0RQN0"/>
<sequence>MENKQQGLKRHSFPVAMTALLAGALAMGISPVFVRIADVGPFASAFWRVLLALPVLWLWASIEMKNAGGHQRDLWKINWPIVLAGLFFAGDLFFWHLAIFNTTIANATFLATMAPVWVVLGSGLFIGEPVTRATLSGLAICVAGATVLIGSSYSFSPQNLLGDFYGVMTSLFFGAYFLAVRLARRTLGAGHLVFASTIITTVILWIVAMILEPTLIPMSATGIFALLALGIISHSGGQGLLALALGSLSAAFSSLVIFIEAIAAAAFAWLLLNEALNIWQGLGGLLILWGIWVARPKTSF</sequence>